<name>A0ABU0IY40_9CAUL</name>
<dbReference type="GO" id="GO:0097621">
    <property type="term" value="F:monoamine oxidase activity"/>
    <property type="evidence" value="ECO:0007669"/>
    <property type="project" value="UniProtKB-EC"/>
</dbReference>
<evidence type="ECO:0000313" key="5">
    <source>
        <dbReference type="EMBL" id="MDQ0465872.1"/>
    </source>
</evidence>
<dbReference type="SUPFAM" id="SSF54373">
    <property type="entry name" value="FAD-linked reductases, C-terminal domain"/>
    <property type="match status" value="1"/>
</dbReference>
<sequence length="454" mass="48515">MGSAVEPVGQADVIVIGAGMAGLRAAKELIAAGRTVIVLEAKDRVGGRLKHGKVAGRAVDLGGQWAGAHHSELLAEAERLGVPGYKQYQDGDSVVCLAGKRTTASFGVPDWPIEALTEVALLKSRWDEEMATVPADAPWAAPKAAEWDRQTVETWIEANLETPEGRSLARAVPRSAWAADASEVSYLWFMDVLRSSEGLDQLLGLQGGVLDTKYVGGMHLIASKLAGELGDRIRLGTAALSVVQDDDGVLVHTAKGGFRGRFLIIAAPPGPIGRIQFDPPLPTLRDGLQQRMAMGNTIKWWMAYDTPFWRDQGYSGQVIDEDGPVGVVMDDTQDGDPGMLVGFFDGEHAVAASGIDQDARQALVVSSLVKFFGEAAATPIGYADNDWSQEPFTWGYIGVMGPGAMTRFGSALREPVGRIHWAGTETSTEWAGYIEGALRSGRRAACEVAMRDNG</sequence>
<dbReference type="Proteomes" id="UP001228905">
    <property type="component" value="Unassembled WGS sequence"/>
</dbReference>
<keyword evidence="6" id="KW-1185">Reference proteome</keyword>
<dbReference type="PANTHER" id="PTHR43563">
    <property type="entry name" value="AMINE OXIDASE"/>
    <property type="match status" value="1"/>
</dbReference>
<evidence type="ECO:0000256" key="1">
    <source>
        <dbReference type="ARBA" id="ARBA00001974"/>
    </source>
</evidence>
<protein>
    <submittedName>
        <fullName evidence="5">Monoamine oxidase</fullName>
        <ecNumber evidence="5">1.4.3.4</ecNumber>
    </submittedName>
</protein>
<dbReference type="InterPro" id="IPR002937">
    <property type="entry name" value="Amino_oxidase"/>
</dbReference>
<dbReference type="EC" id="1.4.3.4" evidence="5"/>
<evidence type="ECO:0000313" key="6">
    <source>
        <dbReference type="Proteomes" id="UP001228905"/>
    </source>
</evidence>
<dbReference type="Pfam" id="PF01593">
    <property type="entry name" value="Amino_oxidase"/>
    <property type="match status" value="1"/>
</dbReference>
<evidence type="ECO:0000256" key="3">
    <source>
        <dbReference type="ARBA" id="ARBA00023002"/>
    </source>
</evidence>
<dbReference type="EMBL" id="JAUSVS010000008">
    <property type="protein sequence ID" value="MDQ0465872.1"/>
    <property type="molecule type" value="Genomic_DNA"/>
</dbReference>
<proteinExistence type="inferred from homology"/>
<dbReference type="SUPFAM" id="SSF51905">
    <property type="entry name" value="FAD/NAD(P)-binding domain"/>
    <property type="match status" value="1"/>
</dbReference>
<feature type="domain" description="Amine oxidase" evidence="4">
    <location>
        <begin position="20"/>
        <end position="448"/>
    </location>
</feature>
<dbReference type="Gene3D" id="3.90.660.10">
    <property type="match status" value="1"/>
</dbReference>
<dbReference type="InterPro" id="IPR050703">
    <property type="entry name" value="Flavin_MAO"/>
</dbReference>
<comment type="cofactor">
    <cofactor evidence="1">
        <name>FAD</name>
        <dbReference type="ChEBI" id="CHEBI:57692"/>
    </cofactor>
</comment>
<reference evidence="5 6" key="1">
    <citation type="submission" date="2023-07" db="EMBL/GenBank/DDBJ databases">
        <title>Genomic Encyclopedia of Type Strains, Phase IV (KMG-IV): sequencing the most valuable type-strain genomes for metagenomic binning, comparative biology and taxonomic classification.</title>
        <authorList>
            <person name="Goeker M."/>
        </authorList>
    </citation>
    <scope>NUCLEOTIDE SEQUENCE [LARGE SCALE GENOMIC DNA]</scope>
    <source>
        <strain evidence="5 6">DSM 18695</strain>
    </source>
</reference>
<dbReference type="Gene3D" id="1.10.405.10">
    <property type="entry name" value="Guanine Nucleotide Dissociation Inhibitor, domain 1"/>
    <property type="match status" value="1"/>
</dbReference>
<evidence type="ECO:0000256" key="2">
    <source>
        <dbReference type="ARBA" id="ARBA00005995"/>
    </source>
</evidence>
<comment type="similarity">
    <text evidence="2">Belongs to the flavin monoamine oxidase family.</text>
</comment>
<dbReference type="InterPro" id="IPR036188">
    <property type="entry name" value="FAD/NAD-bd_sf"/>
</dbReference>
<comment type="caution">
    <text evidence="5">The sequence shown here is derived from an EMBL/GenBank/DDBJ whole genome shotgun (WGS) entry which is preliminary data.</text>
</comment>
<keyword evidence="3 5" id="KW-0560">Oxidoreductase</keyword>
<dbReference type="PANTHER" id="PTHR43563:SF1">
    <property type="entry name" value="AMINE OXIDASE [FLAVIN-CONTAINING] B"/>
    <property type="match status" value="1"/>
</dbReference>
<gene>
    <name evidence="5" type="ORF">QO010_003664</name>
</gene>
<dbReference type="PRINTS" id="PR00757">
    <property type="entry name" value="AMINEOXDASEF"/>
</dbReference>
<dbReference type="InterPro" id="IPR001613">
    <property type="entry name" value="Flavin_amine_oxidase"/>
</dbReference>
<evidence type="ECO:0000259" key="4">
    <source>
        <dbReference type="Pfam" id="PF01593"/>
    </source>
</evidence>
<dbReference type="RefSeq" id="WP_307351543.1">
    <property type="nucleotide sequence ID" value="NZ_JAUSVS010000008.1"/>
</dbReference>
<dbReference type="Gene3D" id="3.50.50.60">
    <property type="entry name" value="FAD/NAD(P)-binding domain"/>
    <property type="match status" value="1"/>
</dbReference>
<organism evidence="5 6">
    <name type="scientific">Caulobacter ginsengisoli</name>
    <dbReference type="NCBI Taxonomy" id="400775"/>
    <lineage>
        <taxon>Bacteria</taxon>
        <taxon>Pseudomonadati</taxon>
        <taxon>Pseudomonadota</taxon>
        <taxon>Alphaproteobacteria</taxon>
        <taxon>Caulobacterales</taxon>
        <taxon>Caulobacteraceae</taxon>
        <taxon>Caulobacter</taxon>
    </lineage>
</organism>
<accession>A0ABU0IY40</accession>